<keyword evidence="3" id="KW-1185">Reference proteome</keyword>
<feature type="compositionally biased region" description="Basic and acidic residues" evidence="1">
    <location>
        <begin position="125"/>
        <end position="135"/>
    </location>
</feature>
<proteinExistence type="predicted"/>
<evidence type="ECO:0000256" key="1">
    <source>
        <dbReference type="SAM" id="MobiDB-lite"/>
    </source>
</evidence>
<dbReference type="EMBL" id="ML179083">
    <property type="protein sequence ID" value="THV01934.1"/>
    <property type="molecule type" value="Genomic_DNA"/>
</dbReference>
<feature type="region of interest" description="Disordered" evidence="1">
    <location>
        <begin position="123"/>
        <end position="142"/>
    </location>
</feature>
<dbReference type="AlphaFoldDB" id="A0A4S8MIB8"/>
<gene>
    <name evidence="2" type="ORF">K435DRAFT_853351</name>
</gene>
<dbReference type="Proteomes" id="UP000297245">
    <property type="component" value="Unassembled WGS sequence"/>
</dbReference>
<accession>A0A4S8MIB8</accession>
<dbReference type="OrthoDB" id="2019644at2759"/>
<organism evidence="2 3">
    <name type="scientific">Dendrothele bispora (strain CBS 962.96)</name>
    <dbReference type="NCBI Taxonomy" id="1314807"/>
    <lineage>
        <taxon>Eukaryota</taxon>
        <taxon>Fungi</taxon>
        <taxon>Dikarya</taxon>
        <taxon>Basidiomycota</taxon>
        <taxon>Agaricomycotina</taxon>
        <taxon>Agaricomycetes</taxon>
        <taxon>Agaricomycetidae</taxon>
        <taxon>Agaricales</taxon>
        <taxon>Agaricales incertae sedis</taxon>
        <taxon>Dendrothele</taxon>
    </lineage>
</organism>
<evidence type="ECO:0000313" key="2">
    <source>
        <dbReference type="EMBL" id="THV01934.1"/>
    </source>
</evidence>
<name>A0A4S8MIB8_DENBC</name>
<reference evidence="2 3" key="1">
    <citation type="journal article" date="2019" name="Nat. Ecol. Evol.">
        <title>Megaphylogeny resolves global patterns of mushroom evolution.</title>
        <authorList>
            <person name="Varga T."/>
            <person name="Krizsan K."/>
            <person name="Foldi C."/>
            <person name="Dima B."/>
            <person name="Sanchez-Garcia M."/>
            <person name="Sanchez-Ramirez S."/>
            <person name="Szollosi G.J."/>
            <person name="Szarkandi J.G."/>
            <person name="Papp V."/>
            <person name="Albert L."/>
            <person name="Andreopoulos W."/>
            <person name="Angelini C."/>
            <person name="Antonin V."/>
            <person name="Barry K.W."/>
            <person name="Bougher N.L."/>
            <person name="Buchanan P."/>
            <person name="Buyck B."/>
            <person name="Bense V."/>
            <person name="Catcheside P."/>
            <person name="Chovatia M."/>
            <person name="Cooper J."/>
            <person name="Damon W."/>
            <person name="Desjardin D."/>
            <person name="Finy P."/>
            <person name="Geml J."/>
            <person name="Haridas S."/>
            <person name="Hughes K."/>
            <person name="Justo A."/>
            <person name="Karasinski D."/>
            <person name="Kautmanova I."/>
            <person name="Kiss B."/>
            <person name="Kocsube S."/>
            <person name="Kotiranta H."/>
            <person name="LaButti K.M."/>
            <person name="Lechner B.E."/>
            <person name="Liimatainen K."/>
            <person name="Lipzen A."/>
            <person name="Lukacs Z."/>
            <person name="Mihaltcheva S."/>
            <person name="Morgado L.N."/>
            <person name="Niskanen T."/>
            <person name="Noordeloos M.E."/>
            <person name="Ohm R.A."/>
            <person name="Ortiz-Santana B."/>
            <person name="Ovrebo C."/>
            <person name="Racz N."/>
            <person name="Riley R."/>
            <person name="Savchenko A."/>
            <person name="Shiryaev A."/>
            <person name="Soop K."/>
            <person name="Spirin V."/>
            <person name="Szebenyi C."/>
            <person name="Tomsovsky M."/>
            <person name="Tulloss R.E."/>
            <person name="Uehling J."/>
            <person name="Grigoriev I.V."/>
            <person name="Vagvolgyi C."/>
            <person name="Papp T."/>
            <person name="Martin F.M."/>
            <person name="Miettinen O."/>
            <person name="Hibbett D.S."/>
            <person name="Nagy L.G."/>
        </authorList>
    </citation>
    <scope>NUCLEOTIDE SEQUENCE [LARGE SCALE GENOMIC DNA]</scope>
    <source>
        <strain evidence="2 3">CBS 962.96</strain>
    </source>
</reference>
<evidence type="ECO:0000313" key="3">
    <source>
        <dbReference type="Proteomes" id="UP000297245"/>
    </source>
</evidence>
<sequence>MPYLQKFVLKLSNGKSWNAPVDVDLASFIASPDPELRQAVLIEPDEGFIQMLPSHTIAEATRLVVRDLLIQNTEANVPYPSIAHFLLFGSTNQEQGIQDPHALGAKRACIHIILDLINGSTTQEQRQRELPRHPESSSVRLSPRASRTLLSCGLQTLCASSIIHIHHEVLAHKRGLLCSPSGCSSFYRSRSRYAQDGETESMIQVIYEDGPRVPTTIPTLSFVCGRHHRAVSELFEILFNNESTLDEFLSEDDISEPFREVGQSHLRVIEFVQSLTFEWEDSLVVEPMEIQLLSQLNTQSCVRKDSSGCEIVDRSILLSLLTMARQSLFAQNKIVTQVQSNQLDPETNQLHSSSCAVKNNRRQVMFAVASGFEEWRRMSDTTLMECFEDLPPSGEYVI</sequence>
<protein>
    <submittedName>
        <fullName evidence="2">Uncharacterized protein</fullName>
    </submittedName>
</protein>